<evidence type="ECO:0000256" key="2">
    <source>
        <dbReference type="ARBA" id="ARBA00011375"/>
    </source>
</evidence>
<feature type="transmembrane region" description="Helical" evidence="9">
    <location>
        <begin position="7"/>
        <end position="27"/>
    </location>
</feature>
<dbReference type="GO" id="GO:0005876">
    <property type="term" value="C:spindle microtubule"/>
    <property type="evidence" value="ECO:0007669"/>
    <property type="project" value="TreeGrafter"/>
</dbReference>
<evidence type="ECO:0000256" key="9">
    <source>
        <dbReference type="SAM" id="Phobius"/>
    </source>
</evidence>
<keyword evidence="9" id="KW-0812">Transmembrane</keyword>
<gene>
    <name evidence="10" type="ORF">ACHHYP_01050</name>
</gene>
<keyword evidence="5" id="KW-0802">TPR repeat</keyword>
<comment type="subcellular location">
    <subcellularLocation>
        <location evidence="1">Cytoplasm</location>
        <location evidence="1">Cytoskeleton</location>
    </subcellularLocation>
</comment>
<dbReference type="Pfam" id="PF21033">
    <property type="entry name" value="RMD1-3"/>
    <property type="match status" value="1"/>
</dbReference>
<keyword evidence="3" id="KW-0963">Cytoplasm</keyword>
<feature type="transmembrane region" description="Helical" evidence="9">
    <location>
        <begin position="89"/>
        <end position="110"/>
    </location>
</feature>
<dbReference type="AlphaFoldDB" id="A0A1V9ZTS2"/>
<keyword evidence="9" id="KW-0472">Membrane</keyword>
<evidence type="ECO:0000256" key="7">
    <source>
        <dbReference type="ARBA" id="ARBA00039966"/>
    </source>
</evidence>
<evidence type="ECO:0000256" key="6">
    <source>
        <dbReference type="ARBA" id="ARBA00023212"/>
    </source>
</evidence>
<comment type="caution">
    <text evidence="10">The sequence shown here is derived from an EMBL/GenBank/DDBJ whole genome shotgun (WGS) entry which is preliminary data.</text>
</comment>
<organism evidence="10 11">
    <name type="scientific">Achlya hypogyna</name>
    <name type="common">Oomycete</name>
    <name type="synonym">Protoachlya hypogyna</name>
    <dbReference type="NCBI Taxonomy" id="1202772"/>
    <lineage>
        <taxon>Eukaryota</taxon>
        <taxon>Sar</taxon>
        <taxon>Stramenopiles</taxon>
        <taxon>Oomycota</taxon>
        <taxon>Saprolegniomycetes</taxon>
        <taxon>Saprolegniales</taxon>
        <taxon>Achlyaceae</taxon>
        <taxon>Achlya</taxon>
    </lineage>
</organism>
<dbReference type="GO" id="GO:0008017">
    <property type="term" value="F:microtubule binding"/>
    <property type="evidence" value="ECO:0007669"/>
    <property type="project" value="TreeGrafter"/>
</dbReference>
<evidence type="ECO:0000256" key="3">
    <source>
        <dbReference type="ARBA" id="ARBA00022490"/>
    </source>
</evidence>
<dbReference type="Gene3D" id="1.25.40.10">
    <property type="entry name" value="Tetratricopeptide repeat domain"/>
    <property type="match status" value="1"/>
</dbReference>
<accession>A0A1V9ZTS2</accession>
<evidence type="ECO:0000256" key="5">
    <source>
        <dbReference type="ARBA" id="ARBA00022803"/>
    </source>
</evidence>
<evidence type="ECO:0000313" key="10">
    <source>
        <dbReference type="EMBL" id="OQS01416.1"/>
    </source>
</evidence>
<dbReference type="STRING" id="1202772.A0A1V9ZTS2"/>
<dbReference type="EMBL" id="JNBR01000008">
    <property type="protein sequence ID" value="OQS01416.1"/>
    <property type="molecule type" value="Genomic_DNA"/>
</dbReference>
<dbReference type="GO" id="GO:0005737">
    <property type="term" value="C:cytoplasm"/>
    <property type="evidence" value="ECO:0007669"/>
    <property type="project" value="TreeGrafter"/>
</dbReference>
<proteinExistence type="predicted"/>
<sequence>MSWERTIICIVAVAGAATGTALLYRYATRGLGGESSERSRELPTGSRAANAVSETTMTDDVDEAVALMSDDELANDVQFNHLVVQEGSMLLSLFGVAFMVIVAVVAFLIAMTSQTATSVLQIEMFAPLMFIGMGIVAASMTHTAQYRPVPESVVPPLLAEKSVYPDNETSYTPQPPTPVAASAPVVPAVAPATRSVNAHAASAPVEKPSLEEILAHADELYDQVRFRDLHVYLAENIKHYPTDVELLWRCARSCQDVMPDAPNADAQKNLAFDGLRYAEEAYAANPNHAMSNKWMGIMTSTCGNYLGTSKKIEGAYKIKEFIARAIELNPTDATSHNILGQWCLAFANLSWIEKKAAAAIFGTPPTATYEDAVRHFHDAENISPGFWKKNAYLLGETYYKMSNPVEAKLWLEKARNVPVKTTEDKEVHVEIEKLLKKL</sequence>
<dbReference type="OrthoDB" id="69711at2759"/>
<dbReference type="InterPro" id="IPR049039">
    <property type="entry name" value="RMD1-3_a_helical_rpt"/>
</dbReference>
<dbReference type="PANTHER" id="PTHR16056">
    <property type="entry name" value="REGULATOR OF MICROTUBULE DYNAMICS PROTEIN"/>
    <property type="match status" value="1"/>
</dbReference>
<keyword evidence="9" id="KW-1133">Transmembrane helix</keyword>
<comment type="subunit">
    <text evidence="2">Interacts with microtubules.</text>
</comment>
<evidence type="ECO:0000256" key="1">
    <source>
        <dbReference type="ARBA" id="ARBA00004245"/>
    </source>
</evidence>
<evidence type="ECO:0000256" key="8">
    <source>
        <dbReference type="ARBA" id="ARBA00041958"/>
    </source>
</evidence>
<keyword evidence="4" id="KW-0677">Repeat</keyword>
<evidence type="ECO:0000256" key="4">
    <source>
        <dbReference type="ARBA" id="ARBA00022737"/>
    </source>
</evidence>
<dbReference type="PANTHER" id="PTHR16056:SF16">
    <property type="entry name" value="REGULATOR OF MICROTUBULE DYNAMICS PROTEIN 1"/>
    <property type="match status" value="1"/>
</dbReference>
<reference evidence="10 11" key="1">
    <citation type="journal article" date="2014" name="Genome Biol. Evol.">
        <title>The secreted proteins of Achlya hypogyna and Thraustotheca clavata identify the ancestral oomycete secretome and reveal gene acquisitions by horizontal gene transfer.</title>
        <authorList>
            <person name="Misner I."/>
            <person name="Blouin N."/>
            <person name="Leonard G."/>
            <person name="Richards T.A."/>
            <person name="Lane C.E."/>
        </authorList>
    </citation>
    <scope>NUCLEOTIDE SEQUENCE [LARGE SCALE GENOMIC DNA]</scope>
    <source>
        <strain evidence="10 11">ATCC 48635</strain>
    </source>
</reference>
<dbReference type="Proteomes" id="UP000243579">
    <property type="component" value="Unassembled WGS sequence"/>
</dbReference>
<protein>
    <recommendedName>
        <fullName evidence="7">Regulator of microtubule dynamics protein 1</fullName>
    </recommendedName>
    <alternativeName>
        <fullName evidence="8">Protein FAM82B</fullName>
    </alternativeName>
</protein>
<dbReference type="SUPFAM" id="SSF48452">
    <property type="entry name" value="TPR-like"/>
    <property type="match status" value="1"/>
</dbReference>
<keyword evidence="6" id="KW-0206">Cytoskeleton</keyword>
<evidence type="ECO:0000313" key="11">
    <source>
        <dbReference type="Proteomes" id="UP000243579"/>
    </source>
</evidence>
<dbReference type="InterPro" id="IPR011990">
    <property type="entry name" value="TPR-like_helical_dom_sf"/>
</dbReference>
<keyword evidence="11" id="KW-1185">Reference proteome</keyword>
<dbReference type="GO" id="GO:0097431">
    <property type="term" value="C:mitotic spindle pole"/>
    <property type="evidence" value="ECO:0007669"/>
    <property type="project" value="TreeGrafter"/>
</dbReference>
<feature type="transmembrane region" description="Helical" evidence="9">
    <location>
        <begin position="122"/>
        <end position="140"/>
    </location>
</feature>
<name>A0A1V9ZTS2_ACHHY</name>